<sequence>MWSRPVRRAASQSTRQRVRMASTKRSSVNGKGALDGVYKTFMKSTPVYVTTVLVAALVGEGVYGAATNYVWEANNRGRLYHHVDWSKFAAEDEEEEEEEAEEEGEAEDAEEEEEGAEDAGEGIHEYDDEDA</sequence>
<dbReference type="Pfam" id="PF05365">
    <property type="entry name" value="UCR_UQCRX_QCR9"/>
    <property type="match status" value="1"/>
</dbReference>
<protein>
    <recommendedName>
        <fullName evidence="14">Cytochrome b-c1 complex subunit 9</fullName>
    </recommendedName>
</protein>
<keyword evidence="4" id="KW-0679">Respiratory chain</keyword>
<dbReference type="EMBL" id="CANTFL010001446">
    <property type="protein sequence ID" value="CAI5740824.1"/>
    <property type="molecule type" value="Genomic_DNA"/>
</dbReference>
<dbReference type="Gene3D" id="1.20.5.260">
    <property type="entry name" value="Cytochrome b-c1 complex subunit 9"/>
    <property type="match status" value="1"/>
</dbReference>
<keyword evidence="9" id="KW-0496">Mitochondrion</keyword>
<evidence type="ECO:0000256" key="6">
    <source>
        <dbReference type="ARBA" id="ARBA00022792"/>
    </source>
</evidence>
<keyword evidence="3" id="KW-0813">Transport</keyword>
<feature type="region of interest" description="Disordered" evidence="11">
    <location>
        <begin position="87"/>
        <end position="131"/>
    </location>
</feature>
<dbReference type="PANTHER" id="PTHR12980">
    <property type="entry name" value="UBIQUINOL-CYTOCHROME C REDUCTASE COMPLEX, SUBUNIT X"/>
    <property type="match status" value="1"/>
</dbReference>
<comment type="caution">
    <text evidence="12">The sequence shown here is derived from an EMBL/GenBank/DDBJ whole genome shotgun (WGS) entry which is preliminary data.</text>
</comment>
<feature type="region of interest" description="Disordered" evidence="11">
    <location>
        <begin position="1"/>
        <end position="27"/>
    </location>
</feature>
<evidence type="ECO:0000256" key="2">
    <source>
        <dbReference type="ARBA" id="ARBA00007856"/>
    </source>
</evidence>
<comment type="similarity">
    <text evidence="2">Belongs to the UQCR10/QCR9 family.</text>
</comment>
<reference evidence="12" key="1">
    <citation type="submission" date="2022-12" db="EMBL/GenBank/DDBJ databases">
        <authorList>
            <person name="Webb A."/>
        </authorList>
    </citation>
    <scope>NUCLEOTIDE SEQUENCE</scope>
    <source>
        <strain evidence="12">Hp1</strain>
    </source>
</reference>
<comment type="subcellular location">
    <subcellularLocation>
        <location evidence="1">Mitochondrion inner membrane</location>
        <topology evidence="1">Single-pass membrane protein</topology>
    </subcellularLocation>
</comment>
<keyword evidence="10" id="KW-0472">Membrane</keyword>
<dbReference type="InterPro" id="IPR036656">
    <property type="entry name" value="QCR9_sf"/>
</dbReference>
<evidence type="ECO:0000256" key="8">
    <source>
        <dbReference type="ARBA" id="ARBA00022989"/>
    </source>
</evidence>
<evidence type="ECO:0000256" key="5">
    <source>
        <dbReference type="ARBA" id="ARBA00022692"/>
    </source>
</evidence>
<evidence type="ECO:0000256" key="9">
    <source>
        <dbReference type="ARBA" id="ARBA00023128"/>
    </source>
</evidence>
<keyword evidence="13" id="KW-1185">Reference proteome</keyword>
<dbReference type="GO" id="GO:0005743">
    <property type="term" value="C:mitochondrial inner membrane"/>
    <property type="evidence" value="ECO:0007669"/>
    <property type="project" value="UniProtKB-SubCell"/>
</dbReference>
<dbReference type="GO" id="GO:0045275">
    <property type="term" value="C:respiratory chain complex III"/>
    <property type="evidence" value="ECO:0007669"/>
    <property type="project" value="InterPro"/>
</dbReference>
<evidence type="ECO:0000256" key="7">
    <source>
        <dbReference type="ARBA" id="ARBA00022982"/>
    </source>
</evidence>
<keyword evidence="6" id="KW-0999">Mitochondrion inner membrane</keyword>
<evidence type="ECO:0000313" key="12">
    <source>
        <dbReference type="EMBL" id="CAI5740824.1"/>
    </source>
</evidence>
<evidence type="ECO:0000256" key="11">
    <source>
        <dbReference type="SAM" id="MobiDB-lite"/>
    </source>
</evidence>
<dbReference type="GO" id="GO:0006122">
    <property type="term" value="P:mitochondrial electron transport, ubiquinol to cytochrome c"/>
    <property type="evidence" value="ECO:0007669"/>
    <property type="project" value="InterPro"/>
</dbReference>
<gene>
    <name evidence="12" type="ORF">HBR001_LOCUS8280</name>
</gene>
<dbReference type="PANTHER" id="PTHR12980:SF0">
    <property type="entry name" value="CYTOCHROME B-C1 COMPLEX SUBUNIT 9"/>
    <property type="match status" value="1"/>
</dbReference>
<accession>A0AAV0UZC9</accession>
<dbReference type="Proteomes" id="UP001162031">
    <property type="component" value="Unassembled WGS sequence"/>
</dbReference>
<dbReference type="InterPro" id="IPR008027">
    <property type="entry name" value="QCR9"/>
</dbReference>
<keyword evidence="7" id="KW-0249">Electron transport</keyword>
<evidence type="ECO:0000313" key="13">
    <source>
        <dbReference type="Proteomes" id="UP001162031"/>
    </source>
</evidence>
<keyword evidence="5" id="KW-0812">Transmembrane</keyword>
<evidence type="ECO:0000256" key="1">
    <source>
        <dbReference type="ARBA" id="ARBA00004434"/>
    </source>
</evidence>
<evidence type="ECO:0000256" key="3">
    <source>
        <dbReference type="ARBA" id="ARBA00022448"/>
    </source>
</evidence>
<evidence type="ECO:0000256" key="4">
    <source>
        <dbReference type="ARBA" id="ARBA00022660"/>
    </source>
</evidence>
<dbReference type="SUPFAM" id="SSF81514">
    <property type="entry name" value="Subunit X (non-heme 7 kDa protein) of cytochrome bc1 complex (Ubiquinol-cytochrome c reductase)"/>
    <property type="match status" value="1"/>
</dbReference>
<proteinExistence type="inferred from homology"/>
<name>A0AAV0UZC9_HYABA</name>
<evidence type="ECO:0000256" key="10">
    <source>
        <dbReference type="ARBA" id="ARBA00023136"/>
    </source>
</evidence>
<evidence type="ECO:0008006" key="14">
    <source>
        <dbReference type="Google" id="ProtNLM"/>
    </source>
</evidence>
<feature type="compositionally biased region" description="Acidic residues" evidence="11">
    <location>
        <begin position="91"/>
        <end position="131"/>
    </location>
</feature>
<organism evidence="12 13">
    <name type="scientific">Hyaloperonospora brassicae</name>
    <name type="common">Brassica downy mildew</name>
    <name type="synonym">Peronospora brassicae</name>
    <dbReference type="NCBI Taxonomy" id="162125"/>
    <lineage>
        <taxon>Eukaryota</taxon>
        <taxon>Sar</taxon>
        <taxon>Stramenopiles</taxon>
        <taxon>Oomycota</taxon>
        <taxon>Peronosporomycetes</taxon>
        <taxon>Peronosporales</taxon>
        <taxon>Peronosporaceae</taxon>
        <taxon>Hyaloperonospora</taxon>
    </lineage>
</organism>
<dbReference type="AlphaFoldDB" id="A0AAV0UZC9"/>
<keyword evidence="8" id="KW-1133">Transmembrane helix</keyword>